<feature type="domain" description="Putative exodeoxyribonuclease 8 PDDEXK-like" evidence="1">
    <location>
        <begin position="2"/>
        <end position="231"/>
    </location>
</feature>
<evidence type="ECO:0000313" key="3">
    <source>
        <dbReference type="Proteomes" id="UP000240948"/>
    </source>
</evidence>
<dbReference type="Pfam" id="PF12684">
    <property type="entry name" value="DUF3799"/>
    <property type="match status" value="1"/>
</dbReference>
<protein>
    <recommendedName>
        <fullName evidence="1">Putative exodeoxyribonuclease 8 PDDEXK-like domain-containing protein</fullName>
    </recommendedName>
</protein>
<evidence type="ECO:0000259" key="1">
    <source>
        <dbReference type="Pfam" id="PF12684"/>
    </source>
</evidence>
<dbReference type="InterPro" id="IPR024432">
    <property type="entry name" value="Put_RecE_PDDEXK-like_dom"/>
</dbReference>
<accession>A0A2P1JU03</accession>
<organism evidence="2 3">
    <name type="scientific">Anoxybacillus phage A403</name>
    <dbReference type="NCBI Taxonomy" id="2099336"/>
    <lineage>
        <taxon>Viruses</taxon>
        <taxon>Duplodnaviria</taxon>
        <taxon>Heunggongvirae</taxon>
        <taxon>Uroviricota</taxon>
        <taxon>Caudoviricetes</taxon>
        <taxon>Tandoganvirus</taxon>
        <taxon>Tandoganvirus A403</taxon>
    </lineage>
</organism>
<sequence length="246" mass="29015">MSVSQFKSFRECEAKTIAVLKGEFQEPTTNALLVGSYLHAAFESEEAFQKFIEENNSAIFKSRGGKYADFETADKMIEALKADPFVMFALSGEKEQIYTAELWGTDWKIKVDNINHQHKFFSDIKTTSDLYKRYWSEKYDGWVTFVEYWDYVLQMAVYRRVLQENLGQTYTPYIVAVTKENPPNKAVLHFDESRFDFEYEYIESYIERIIDVKNGKLEPKRCEKCDYCRSTKMLRDTIEIGMLLYE</sequence>
<reference evidence="2 3" key="1">
    <citation type="submission" date="2018-02" db="EMBL/GenBank/DDBJ databases">
        <title>Identification and Molecular Characterization of a Novel Bacteriophage isolated from Anoxybacillus caldiproteolyticus.</title>
        <authorList>
            <person name="Sahin E."/>
            <person name="Karaca B."/>
            <person name="Gursoy G.E."/>
            <person name="Coleri Cihan A."/>
        </authorList>
    </citation>
    <scope>NUCLEOTIDE SEQUENCE [LARGE SCALE GENOMIC DNA]</scope>
</reference>
<dbReference type="KEGG" id="vg:55607771"/>
<dbReference type="EMBL" id="MG969427">
    <property type="protein sequence ID" value="AVO22610.1"/>
    <property type="molecule type" value="Genomic_DNA"/>
</dbReference>
<name>A0A2P1JU03_9CAUD</name>
<evidence type="ECO:0000313" key="2">
    <source>
        <dbReference type="EMBL" id="AVO22610.1"/>
    </source>
</evidence>
<dbReference type="RefSeq" id="YP_009837580.1">
    <property type="nucleotide sequence ID" value="NC_048701.1"/>
</dbReference>
<proteinExistence type="predicted"/>
<dbReference type="GeneID" id="55607771"/>
<dbReference type="Proteomes" id="UP000240948">
    <property type="component" value="Segment"/>
</dbReference>
<dbReference type="InterPro" id="IPR011604">
    <property type="entry name" value="PDDEXK-like_dom_sf"/>
</dbReference>
<dbReference type="Gene3D" id="3.90.320.10">
    <property type="match status" value="1"/>
</dbReference>
<keyword evidence="3" id="KW-1185">Reference proteome</keyword>